<gene>
    <name evidence="4" type="ORF">H7U22_20770</name>
</gene>
<dbReference type="InterPro" id="IPR052042">
    <property type="entry name" value="Tail_sheath_structural"/>
</dbReference>
<dbReference type="Proteomes" id="UP000652755">
    <property type="component" value="Unassembled WGS sequence"/>
</dbReference>
<dbReference type="EMBL" id="JACRYL010000028">
    <property type="protein sequence ID" value="MBC6112865.1"/>
    <property type="molecule type" value="Genomic_DNA"/>
</dbReference>
<evidence type="ECO:0000259" key="2">
    <source>
        <dbReference type="Pfam" id="PF04984"/>
    </source>
</evidence>
<dbReference type="PANTHER" id="PTHR35861">
    <property type="match status" value="1"/>
</dbReference>
<evidence type="ECO:0000256" key="1">
    <source>
        <dbReference type="ARBA" id="ARBA00008005"/>
    </source>
</evidence>
<reference evidence="4 5" key="1">
    <citation type="submission" date="2020-08" db="EMBL/GenBank/DDBJ databases">
        <authorList>
            <person name="Sun Q."/>
            <person name="Inoue M."/>
        </authorList>
    </citation>
    <scope>NUCLEOTIDE SEQUENCE [LARGE SCALE GENOMIC DNA]</scope>
    <source>
        <strain evidence="4 5">CCM 8938</strain>
    </source>
</reference>
<feature type="domain" description="Tail sheath protein subtilisin-like" evidence="2">
    <location>
        <begin position="246"/>
        <end position="351"/>
    </location>
</feature>
<dbReference type="InterPro" id="IPR020287">
    <property type="entry name" value="Tail_sheath_C"/>
</dbReference>
<dbReference type="Gene3D" id="3.40.50.11780">
    <property type="match status" value="1"/>
</dbReference>
<sequence length="466" mass="51921">MPDYKTPGVYINEINNFPPSIATVETAIPAFIGYTEKSLDGLLKSKRINSLVEFEQFFGSAYPEMVEVTLNNALVLGDLPVIQINIPDCSPYILHYQISMFYANGGGQCYIIPVGNHDSAFSIDKMALLEGLEVCKAIDEVSLLIIPEIVSLSDDEAIKEINDAMLAQCHLLRDRFAILDVPQKNESDISLIADKFKSDLVGTENLMFGAAYSPKFQTALAYNRVGDHLITIDDQQTVKLELDGVNETLKLSDLQNFKNRHLYNKIKIELSNNLVSIYPSGAIAGIYTLVDSSRGVWKSPANISLNGVIKPLIKINNVEQDNLNVTVSGKSINAIREFPGKGILVWGGRTLNGNDNEYRYISTRRFVNMIEESIIKGIQHLVFEPNDANTWIRVEAMCENFLSNQWRLGALQGAKPEEAFAVQIGLNKTMTNLDILEGRLILQIMLAVVRPAEFLIISINQKMQES</sequence>
<dbReference type="PANTHER" id="PTHR35861:SF1">
    <property type="entry name" value="PHAGE TAIL SHEATH PROTEIN"/>
    <property type="match status" value="1"/>
</dbReference>
<proteinExistence type="inferred from homology"/>
<keyword evidence="5" id="KW-1185">Reference proteome</keyword>
<dbReference type="Pfam" id="PF04984">
    <property type="entry name" value="Phage_sheath_1"/>
    <property type="match status" value="1"/>
</dbReference>
<dbReference type="Pfam" id="PF17482">
    <property type="entry name" value="Phage_sheath_1C"/>
    <property type="match status" value="1"/>
</dbReference>
<accession>A0ABR7KYH8</accession>
<evidence type="ECO:0000313" key="4">
    <source>
        <dbReference type="EMBL" id="MBC6112865.1"/>
    </source>
</evidence>
<feature type="domain" description="Tail sheath protein C-terminal" evidence="3">
    <location>
        <begin position="355"/>
        <end position="461"/>
    </location>
</feature>
<protein>
    <submittedName>
        <fullName evidence="4">Phage tail sheath family protein</fullName>
    </submittedName>
</protein>
<comment type="caution">
    <text evidence="4">The sequence shown here is derived from an EMBL/GenBank/DDBJ whole genome shotgun (WGS) entry which is preliminary data.</text>
</comment>
<dbReference type="InterPro" id="IPR035089">
    <property type="entry name" value="Phage_sheath_subtilisin"/>
</dbReference>
<evidence type="ECO:0000313" key="5">
    <source>
        <dbReference type="Proteomes" id="UP000652755"/>
    </source>
</evidence>
<dbReference type="RefSeq" id="WP_187073281.1">
    <property type="nucleotide sequence ID" value="NZ_JACRYL010000028.1"/>
</dbReference>
<name>A0ABR7KYH8_9SPHI</name>
<organism evidence="4 5">
    <name type="scientific">Pedobacter fastidiosus</name>
    <dbReference type="NCBI Taxonomy" id="2765361"/>
    <lineage>
        <taxon>Bacteria</taxon>
        <taxon>Pseudomonadati</taxon>
        <taxon>Bacteroidota</taxon>
        <taxon>Sphingobacteriia</taxon>
        <taxon>Sphingobacteriales</taxon>
        <taxon>Sphingobacteriaceae</taxon>
        <taxon>Pedobacter</taxon>
    </lineage>
</organism>
<evidence type="ECO:0000259" key="3">
    <source>
        <dbReference type="Pfam" id="PF17482"/>
    </source>
</evidence>
<comment type="similarity">
    <text evidence="1">Belongs to the myoviridae tail sheath protein family.</text>
</comment>